<feature type="compositionally biased region" description="Basic and acidic residues" evidence="1">
    <location>
        <begin position="39"/>
        <end position="50"/>
    </location>
</feature>
<name>A0A8R7V5L3_TRIUA</name>
<reference evidence="2" key="3">
    <citation type="submission" date="2022-06" db="UniProtKB">
        <authorList>
            <consortium name="EnsemblPlants"/>
        </authorList>
    </citation>
    <scope>IDENTIFICATION</scope>
</reference>
<organism evidence="2 3">
    <name type="scientific">Triticum urartu</name>
    <name type="common">Red wild einkorn</name>
    <name type="synonym">Crithodium urartu</name>
    <dbReference type="NCBI Taxonomy" id="4572"/>
    <lineage>
        <taxon>Eukaryota</taxon>
        <taxon>Viridiplantae</taxon>
        <taxon>Streptophyta</taxon>
        <taxon>Embryophyta</taxon>
        <taxon>Tracheophyta</taxon>
        <taxon>Spermatophyta</taxon>
        <taxon>Magnoliopsida</taxon>
        <taxon>Liliopsida</taxon>
        <taxon>Poales</taxon>
        <taxon>Poaceae</taxon>
        <taxon>BOP clade</taxon>
        <taxon>Pooideae</taxon>
        <taxon>Triticodae</taxon>
        <taxon>Triticeae</taxon>
        <taxon>Triticinae</taxon>
        <taxon>Triticum</taxon>
    </lineage>
</organism>
<reference evidence="2" key="2">
    <citation type="submission" date="2018-03" db="EMBL/GenBank/DDBJ databases">
        <title>The Triticum urartu genome reveals the dynamic nature of wheat genome evolution.</title>
        <authorList>
            <person name="Ling H."/>
            <person name="Ma B."/>
            <person name="Shi X."/>
            <person name="Liu H."/>
            <person name="Dong L."/>
            <person name="Sun H."/>
            <person name="Cao Y."/>
            <person name="Gao Q."/>
            <person name="Zheng S."/>
            <person name="Li Y."/>
            <person name="Yu Y."/>
            <person name="Du H."/>
            <person name="Qi M."/>
            <person name="Li Y."/>
            <person name="Yu H."/>
            <person name="Cui Y."/>
            <person name="Wang N."/>
            <person name="Chen C."/>
            <person name="Wu H."/>
            <person name="Zhao Y."/>
            <person name="Zhang J."/>
            <person name="Li Y."/>
            <person name="Zhou W."/>
            <person name="Zhang B."/>
            <person name="Hu W."/>
            <person name="Eijk M."/>
            <person name="Tang J."/>
            <person name="Witsenboer H."/>
            <person name="Zhao S."/>
            <person name="Li Z."/>
            <person name="Zhang A."/>
            <person name="Wang D."/>
            <person name="Liang C."/>
        </authorList>
    </citation>
    <scope>NUCLEOTIDE SEQUENCE [LARGE SCALE GENOMIC DNA]</scope>
    <source>
        <strain evidence="2">cv. G1812</strain>
    </source>
</reference>
<dbReference type="AlphaFoldDB" id="A0A8R7V5L3"/>
<sequence length="124" mass="13870">MLIKHRILMVVEEDDDHVDVVLGGGEGEEGSLGGQPADGLHEVGEVHDPGRLGPARRLRRRPLLLRLPPRPRHLVLRLLRRLGALLLQLPLQPQTNFLILLARMVSSCRDRSNENDKESSMGIN</sequence>
<dbReference type="Gramene" id="TuG1812G0700004755.01.T01">
    <property type="protein sequence ID" value="TuG1812G0700004755.01.T01.cds352158"/>
    <property type="gene ID" value="TuG1812G0700004755.01"/>
</dbReference>
<dbReference type="Proteomes" id="UP000015106">
    <property type="component" value="Chromosome 7"/>
</dbReference>
<evidence type="ECO:0000256" key="1">
    <source>
        <dbReference type="SAM" id="MobiDB-lite"/>
    </source>
</evidence>
<feature type="region of interest" description="Disordered" evidence="1">
    <location>
        <begin position="24"/>
        <end position="53"/>
    </location>
</feature>
<evidence type="ECO:0000313" key="3">
    <source>
        <dbReference type="Proteomes" id="UP000015106"/>
    </source>
</evidence>
<evidence type="ECO:0000313" key="2">
    <source>
        <dbReference type="EnsemblPlants" id="TuG1812G0700004755.01.T01.cds352158"/>
    </source>
</evidence>
<accession>A0A8R7V5L3</accession>
<proteinExistence type="predicted"/>
<protein>
    <submittedName>
        <fullName evidence="2">Uncharacterized protein</fullName>
    </submittedName>
</protein>
<reference evidence="3" key="1">
    <citation type="journal article" date="2013" name="Nature">
        <title>Draft genome of the wheat A-genome progenitor Triticum urartu.</title>
        <authorList>
            <person name="Ling H.Q."/>
            <person name="Zhao S."/>
            <person name="Liu D."/>
            <person name="Wang J."/>
            <person name="Sun H."/>
            <person name="Zhang C."/>
            <person name="Fan H."/>
            <person name="Li D."/>
            <person name="Dong L."/>
            <person name="Tao Y."/>
            <person name="Gao C."/>
            <person name="Wu H."/>
            <person name="Li Y."/>
            <person name="Cui Y."/>
            <person name="Guo X."/>
            <person name="Zheng S."/>
            <person name="Wang B."/>
            <person name="Yu K."/>
            <person name="Liang Q."/>
            <person name="Yang W."/>
            <person name="Lou X."/>
            <person name="Chen J."/>
            <person name="Feng M."/>
            <person name="Jian J."/>
            <person name="Zhang X."/>
            <person name="Luo G."/>
            <person name="Jiang Y."/>
            <person name="Liu J."/>
            <person name="Wang Z."/>
            <person name="Sha Y."/>
            <person name="Zhang B."/>
            <person name="Wu H."/>
            <person name="Tang D."/>
            <person name="Shen Q."/>
            <person name="Xue P."/>
            <person name="Zou S."/>
            <person name="Wang X."/>
            <person name="Liu X."/>
            <person name="Wang F."/>
            <person name="Yang Y."/>
            <person name="An X."/>
            <person name="Dong Z."/>
            <person name="Zhang K."/>
            <person name="Zhang X."/>
            <person name="Luo M.C."/>
            <person name="Dvorak J."/>
            <person name="Tong Y."/>
            <person name="Wang J."/>
            <person name="Yang H."/>
            <person name="Li Z."/>
            <person name="Wang D."/>
            <person name="Zhang A."/>
            <person name="Wang J."/>
        </authorList>
    </citation>
    <scope>NUCLEOTIDE SEQUENCE</scope>
    <source>
        <strain evidence="3">cv. G1812</strain>
    </source>
</reference>
<keyword evidence="3" id="KW-1185">Reference proteome</keyword>
<feature type="compositionally biased region" description="Gly residues" evidence="1">
    <location>
        <begin position="24"/>
        <end position="33"/>
    </location>
</feature>
<dbReference type="EnsemblPlants" id="TuG1812G0700004755.01.T01">
    <property type="protein sequence ID" value="TuG1812G0700004755.01.T01.cds352158"/>
    <property type="gene ID" value="TuG1812G0700004755.01"/>
</dbReference>